<keyword evidence="2" id="KW-1185">Reference proteome</keyword>
<dbReference type="Proteomes" id="UP000308530">
    <property type="component" value="Chromosome"/>
</dbReference>
<reference evidence="1 2" key="1">
    <citation type="submission" date="2020-06" db="EMBL/GenBank/DDBJ databases">
        <title>Genome sequence of Rhizobium sp strain ADMK78.</title>
        <authorList>
            <person name="Rahi P."/>
        </authorList>
    </citation>
    <scope>NUCLEOTIDE SEQUENCE [LARGE SCALE GENOMIC DNA]</scope>
    <source>
        <strain evidence="1 2">ADMK78</strain>
    </source>
</reference>
<protein>
    <submittedName>
        <fullName evidence="1">Uncharacterized protein</fullName>
    </submittedName>
</protein>
<proteinExistence type="predicted"/>
<dbReference type="RefSeq" id="WP_138288782.1">
    <property type="nucleotide sequence ID" value="NZ_CP058350.1"/>
</dbReference>
<evidence type="ECO:0000313" key="2">
    <source>
        <dbReference type="Proteomes" id="UP000308530"/>
    </source>
</evidence>
<gene>
    <name evidence="1" type="ORF">FE840_001445</name>
</gene>
<evidence type="ECO:0000313" key="1">
    <source>
        <dbReference type="EMBL" id="QLF68324.1"/>
    </source>
</evidence>
<dbReference type="EMBL" id="CP058350">
    <property type="protein sequence ID" value="QLF68324.1"/>
    <property type="molecule type" value="Genomic_DNA"/>
</dbReference>
<sequence length="171" mass="18964">MTEIVNLTDIHIESKVEAAVRKHVAQGLIPSRATKEDLSLIAEGIWKEMNPVLQEQAALAFIQNVAKCFLGEKIAKVLWDHGLGWDVNAETIHKAAERLRIERESASDCLQSYREALFQATTEDLSNFASFGRFAPLLLGMPEGTTLQEAATVKLARRDKLAMAFFAGRPV</sequence>
<organism evidence="1 2">
    <name type="scientific">Peteryoungia desertarenae</name>
    <dbReference type="NCBI Taxonomy" id="1813451"/>
    <lineage>
        <taxon>Bacteria</taxon>
        <taxon>Pseudomonadati</taxon>
        <taxon>Pseudomonadota</taxon>
        <taxon>Alphaproteobacteria</taxon>
        <taxon>Hyphomicrobiales</taxon>
        <taxon>Rhizobiaceae</taxon>
        <taxon>Peteryoungia</taxon>
    </lineage>
</organism>
<name>A0ABX6QID5_9HYPH</name>
<accession>A0ABX6QID5</accession>